<sequence length="96" mass="10258">MHLFCILTRWCSPSGQTPGDPYVDRLPFNLHNRFNSTTIQGRANVAKATMALVTVASLGAYMVGPSVVNALSETPAPKPTPTNKKEDLAQAASNSN</sequence>
<proteinExistence type="predicted"/>
<dbReference type="InterPro" id="IPR009125">
    <property type="entry name" value="ATPMK"/>
</dbReference>
<gene>
    <name evidence="2" type="ORF">Hamer_G018313</name>
</gene>
<name>A0A8J5MTD9_HOMAM</name>
<dbReference type="Pfam" id="PF14960">
    <property type="entry name" value="ATP_synth_reg"/>
    <property type="match status" value="1"/>
</dbReference>
<protein>
    <submittedName>
        <fullName evidence="2">Putative ATP synthase regulation-containing protein</fullName>
    </submittedName>
</protein>
<evidence type="ECO:0000313" key="2">
    <source>
        <dbReference type="EMBL" id="KAG7162787.1"/>
    </source>
</evidence>
<evidence type="ECO:0000313" key="3">
    <source>
        <dbReference type="Proteomes" id="UP000747542"/>
    </source>
</evidence>
<accession>A0A8J5MTD9</accession>
<dbReference type="Proteomes" id="UP000747542">
    <property type="component" value="Unassembled WGS sequence"/>
</dbReference>
<dbReference type="AlphaFoldDB" id="A0A8J5MTD9"/>
<keyword evidence="3" id="KW-1185">Reference proteome</keyword>
<dbReference type="EMBL" id="JAHLQT010027102">
    <property type="protein sequence ID" value="KAG7162787.1"/>
    <property type="molecule type" value="Genomic_DNA"/>
</dbReference>
<comment type="caution">
    <text evidence="2">The sequence shown here is derived from an EMBL/GenBank/DDBJ whole genome shotgun (WGS) entry which is preliminary data.</text>
</comment>
<organism evidence="2 3">
    <name type="scientific">Homarus americanus</name>
    <name type="common">American lobster</name>
    <dbReference type="NCBI Taxonomy" id="6706"/>
    <lineage>
        <taxon>Eukaryota</taxon>
        <taxon>Metazoa</taxon>
        <taxon>Ecdysozoa</taxon>
        <taxon>Arthropoda</taxon>
        <taxon>Crustacea</taxon>
        <taxon>Multicrustacea</taxon>
        <taxon>Malacostraca</taxon>
        <taxon>Eumalacostraca</taxon>
        <taxon>Eucarida</taxon>
        <taxon>Decapoda</taxon>
        <taxon>Pleocyemata</taxon>
        <taxon>Astacidea</taxon>
        <taxon>Nephropoidea</taxon>
        <taxon>Nephropidae</taxon>
        <taxon>Homarus</taxon>
    </lineage>
</organism>
<evidence type="ECO:0000256" key="1">
    <source>
        <dbReference type="SAM" id="MobiDB-lite"/>
    </source>
</evidence>
<feature type="region of interest" description="Disordered" evidence="1">
    <location>
        <begin position="73"/>
        <end position="96"/>
    </location>
</feature>
<reference evidence="2" key="1">
    <citation type="journal article" date="2021" name="Sci. Adv.">
        <title>The American lobster genome reveals insights on longevity, neural, and immune adaptations.</title>
        <authorList>
            <person name="Polinski J.M."/>
            <person name="Zimin A.V."/>
            <person name="Clark K.F."/>
            <person name="Kohn A.B."/>
            <person name="Sadowski N."/>
            <person name="Timp W."/>
            <person name="Ptitsyn A."/>
            <person name="Khanna P."/>
            <person name="Romanova D.Y."/>
            <person name="Williams P."/>
            <person name="Greenwood S.J."/>
            <person name="Moroz L.L."/>
            <person name="Walt D.R."/>
            <person name="Bodnar A.G."/>
        </authorList>
    </citation>
    <scope>NUCLEOTIDE SEQUENCE</scope>
    <source>
        <strain evidence="2">GMGI-L3</strain>
    </source>
</reference>